<dbReference type="InterPro" id="IPR016035">
    <property type="entry name" value="Acyl_Trfase/lysoPLipase"/>
</dbReference>
<evidence type="ECO:0000256" key="1">
    <source>
        <dbReference type="ARBA" id="ARBA00022679"/>
    </source>
</evidence>
<keyword evidence="1 4" id="KW-0808">Transferase</keyword>
<dbReference type="AlphaFoldDB" id="A0A212KA98"/>
<dbReference type="InterPro" id="IPR050858">
    <property type="entry name" value="Mal-CoA-ACP_Trans/PKS_FabD"/>
</dbReference>
<dbReference type="InterPro" id="IPR016036">
    <property type="entry name" value="Malonyl_transacylase_ACP-bd"/>
</dbReference>
<comment type="similarity">
    <text evidence="4">Belongs to the fabD family.</text>
</comment>
<reference evidence="7" key="1">
    <citation type="submission" date="2016-04" db="EMBL/GenBank/DDBJ databases">
        <authorList>
            <person name="Evans L.H."/>
            <person name="Alamgir A."/>
            <person name="Owens N."/>
            <person name="Weber N.D."/>
            <person name="Virtaneva K."/>
            <person name="Barbian K."/>
            <person name="Babar A."/>
            <person name="Rosenke K."/>
        </authorList>
    </citation>
    <scope>NUCLEOTIDE SEQUENCE</scope>
    <source>
        <strain evidence="7">86</strain>
    </source>
</reference>
<evidence type="ECO:0000256" key="5">
    <source>
        <dbReference type="PIRSR" id="PIRSR000446-1"/>
    </source>
</evidence>
<dbReference type="InterPro" id="IPR001227">
    <property type="entry name" value="Ac_transferase_dom_sf"/>
</dbReference>
<dbReference type="Gene3D" id="3.30.70.250">
    <property type="entry name" value="Malonyl-CoA ACP transacylase, ACP-binding"/>
    <property type="match status" value="1"/>
</dbReference>
<feature type="active site" evidence="5">
    <location>
        <position position="90"/>
    </location>
</feature>
<evidence type="ECO:0000256" key="2">
    <source>
        <dbReference type="ARBA" id="ARBA00023315"/>
    </source>
</evidence>
<proteinExistence type="inferred from homology"/>
<dbReference type="InterPro" id="IPR024925">
    <property type="entry name" value="Malonyl_CoA-ACP_transAc"/>
</dbReference>
<keyword evidence="2 4" id="KW-0012">Acyltransferase</keyword>
<accession>A0A212KA98</accession>
<dbReference type="EMBL" id="FLUN01000001">
    <property type="protein sequence ID" value="SBW08610.1"/>
    <property type="molecule type" value="Genomic_DNA"/>
</dbReference>
<dbReference type="PANTHER" id="PTHR42681:SF1">
    <property type="entry name" value="MALONYL-COA-ACYL CARRIER PROTEIN TRANSACYLASE, MITOCHONDRIAL"/>
    <property type="match status" value="1"/>
</dbReference>
<dbReference type="SUPFAM" id="SSF52151">
    <property type="entry name" value="FabD/lysophospholipase-like"/>
    <property type="match status" value="1"/>
</dbReference>
<name>A0A212KA98_9FIRM</name>
<organism evidence="7">
    <name type="scientific">uncultured Eubacteriales bacterium</name>
    <dbReference type="NCBI Taxonomy" id="172733"/>
    <lineage>
        <taxon>Bacteria</taxon>
        <taxon>Bacillati</taxon>
        <taxon>Bacillota</taxon>
        <taxon>Clostridia</taxon>
        <taxon>Eubacteriales</taxon>
        <taxon>environmental samples</taxon>
    </lineage>
</organism>
<dbReference type="GO" id="GO:0004314">
    <property type="term" value="F:[acyl-carrier-protein] S-malonyltransferase activity"/>
    <property type="evidence" value="ECO:0007669"/>
    <property type="project" value="UniProtKB-EC"/>
</dbReference>
<gene>
    <name evidence="7" type="primary">fabD</name>
    <name evidence="7" type="ORF">KL86CLO1_12485</name>
</gene>
<dbReference type="GO" id="GO:0006633">
    <property type="term" value="P:fatty acid biosynthetic process"/>
    <property type="evidence" value="ECO:0007669"/>
    <property type="project" value="TreeGrafter"/>
</dbReference>
<evidence type="ECO:0000256" key="4">
    <source>
        <dbReference type="PIRNR" id="PIRNR000446"/>
    </source>
</evidence>
<dbReference type="EC" id="2.3.1.39" evidence="4"/>
<feature type="domain" description="Malonyl-CoA:ACP transacylase (MAT)" evidence="6">
    <location>
        <begin position="7"/>
        <end position="303"/>
    </location>
</feature>
<comment type="catalytic activity">
    <reaction evidence="3 4">
        <text>holo-[ACP] + malonyl-CoA = malonyl-[ACP] + CoA</text>
        <dbReference type="Rhea" id="RHEA:41792"/>
        <dbReference type="Rhea" id="RHEA-COMP:9623"/>
        <dbReference type="Rhea" id="RHEA-COMP:9685"/>
        <dbReference type="ChEBI" id="CHEBI:57287"/>
        <dbReference type="ChEBI" id="CHEBI:57384"/>
        <dbReference type="ChEBI" id="CHEBI:64479"/>
        <dbReference type="ChEBI" id="CHEBI:78449"/>
        <dbReference type="EC" id="2.3.1.39"/>
    </reaction>
</comment>
<dbReference type="SUPFAM" id="SSF55048">
    <property type="entry name" value="Probable ACP-binding domain of malonyl-CoA ACP transacylase"/>
    <property type="match status" value="1"/>
</dbReference>
<dbReference type="SMART" id="SM00827">
    <property type="entry name" value="PKS_AT"/>
    <property type="match status" value="1"/>
</dbReference>
<dbReference type="GO" id="GO:0005829">
    <property type="term" value="C:cytosol"/>
    <property type="evidence" value="ECO:0007669"/>
    <property type="project" value="TreeGrafter"/>
</dbReference>
<evidence type="ECO:0000259" key="6">
    <source>
        <dbReference type="SMART" id="SM00827"/>
    </source>
</evidence>
<dbReference type="Gene3D" id="3.40.366.10">
    <property type="entry name" value="Malonyl-Coenzyme A Acyl Carrier Protein, domain 2"/>
    <property type="match status" value="1"/>
</dbReference>
<protein>
    <recommendedName>
        <fullName evidence="4">Malonyl CoA-acyl carrier protein transacylase</fullName>
        <ecNumber evidence="4">2.3.1.39</ecNumber>
    </recommendedName>
</protein>
<feature type="active site" evidence="5">
    <location>
        <position position="195"/>
    </location>
</feature>
<evidence type="ECO:0000313" key="7">
    <source>
        <dbReference type="EMBL" id="SBW08610.1"/>
    </source>
</evidence>
<dbReference type="PIRSF" id="PIRSF000446">
    <property type="entry name" value="Mct"/>
    <property type="match status" value="1"/>
</dbReference>
<dbReference type="InterPro" id="IPR014043">
    <property type="entry name" value="Acyl_transferase_dom"/>
</dbReference>
<dbReference type="Pfam" id="PF00698">
    <property type="entry name" value="Acyl_transf_1"/>
    <property type="match status" value="1"/>
</dbReference>
<dbReference type="PANTHER" id="PTHR42681">
    <property type="entry name" value="MALONYL-COA-ACYL CARRIER PROTEIN TRANSACYLASE, MITOCHONDRIAL"/>
    <property type="match status" value="1"/>
</dbReference>
<evidence type="ECO:0000256" key="3">
    <source>
        <dbReference type="ARBA" id="ARBA00048462"/>
    </source>
</evidence>
<sequence>MGGLAFVFAGQGSQYTGMGKSLCEVSPAAAAVFNMADFLRPGTTQQCFTAGKEELSQTVNTQPCVFAVDLAAAAALEEGGIFPDYLAGFSLGEVPALAFGGYLNYEDAFSYVCRRGEAMDRCAGESRGAMLALLGLEASIVEELCPKVGDAWPVNYNCPGQIVAACREERADALAAAVKERKGRAMRLAVSGAFHSPLMEGAAHVLEGEYSALALKSPRLPVVANLTAEPYEGTWQMFAQVHSPVRWQETIEYLLAQGVDTFVEVGPGKTLSGLIAKISKEASVLHVEDAETLSAALVALGKA</sequence>